<sequence>MAVVTMRKNFVLPALVAALLLLAVLGEAARPLGGEDWAAAGGTPLPGAGVVEVLRRLYLQQLGGPGASCGTNSPNNGCPP</sequence>
<evidence type="ECO:0000313" key="2">
    <source>
        <dbReference type="Proteomes" id="UP001732700"/>
    </source>
</evidence>
<dbReference type="EnsemblPlants" id="AVESA.00010b.r2.7AG1211750.1">
    <property type="protein sequence ID" value="AVESA.00010b.r2.7AG1211750.1.CDS.1"/>
    <property type="gene ID" value="AVESA.00010b.r2.7AG1211750"/>
</dbReference>
<protein>
    <submittedName>
        <fullName evidence="1">Uncharacterized protein</fullName>
    </submittedName>
</protein>
<reference evidence="1" key="1">
    <citation type="submission" date="2021-05" db="EMBL/GenBank/DDBJ databases">
        <authorList>
            <person name="Scholz U."/>
            <person name="Mascher M."/>
            <person name="Fiebig A."/>
        </authorList>
    </citation>
    <scope>NUCLEOTIDE SEQUENCE [LARGE SCALE GENOMIC DNA]</scope>
</reference>
<name>A0ACD5ZLP9_AVESA</name>
<accession>A0ACD5ZLP9</accession>
<proteinExistence type="predicted"/>
<dbReference type="Proteomes" id="UP001732700">
    <property type="component" value="Chromosome 7A"/>
</dbReference>
<reference evidence="1" key="2">
    <citation type="submission" date="2025-09" db="UniProtKB">
        <authorList>
            <consortium name="EnsemblPlants"/>
        </authorList>
    </citation>
    <scope>IDENTIFICATION</scope>
</reference>
<evidence type="ECO:0000313" key="1">
    <source>
        <dbReference type="EnsemblPlants" id="AVESA.00010b.r2.7AG1211750.1.CDS.1"/>
    </source>
</evidence>
<keyword evidence="2" id="KW-1185">Reference proteome</keyword>
<organism evidence="1 2">
    <name type="scientific">Avena sativa</name>
    <name type="common">Oat</name>
    <dbReference type="NCBI Taxonomy" id="4498"/>
    <lineage>
        <taxon>Eukaryota</taxon>
        <taxon>Viridiplantae</taxon>
        <taxon>Streptophyta</taxon>
        <taxon>Embryophyta</taxon>
        <taxon>Tracheophyta</taxon>
        <taxon>Spermatophyta</taxon>
        <taxon>Magnoliopsida</taxon>
        <taxon>Liliopsida</taxon>
        <taxon>Poales</taxon>
        <taxon>Poaceae</taxon>
        <taxon>BOP clade</taxon>
        <taxon>Pooideae</taxon>
        <taxon>Poodae</taxon>
        <taxon>Poeae</taxon>
        <taxon>Poeae Chloroplast Group 1 (Aveneae type)</taxon>
        <taxon>Aveninae</taxon>
        <taxon>Avena</taxon>
    </lineage>
</organism>